<accession>A0A136J810</accession>
<dbReference type="AlphaFoldDB" id="A0A136J810"/>
<gene>
    <name evidence="3" type="ORF">Micbo1qcDRAFT_161301</name>
</gene>
<feature type="coiled-coil region" evidence="1">
    <location>
        <begin position="310"/>
        <end position="337"/>
    </location>
</feature>
<feature type="compositionally biased region" description="Gly residues" evidence="2">
    <location>
        <begin position="608"/>
        <end position="623"/>
    </location>
</feature>
<name>A0A136J810_9PEZI</name>
<evidence type="ECO:0000313" key="3">
    <source>
        <dbReference type="EMBL" id="KXJ93310.1"/>
    </source>
</evidence>
<feature type="coiled-coil region" evidence="1">
    <location>
        <begin position="366"/>
        <end position="393"/>
    </location>
</feature>
<organism evidence="3 4">
    <name type="scientific">Microdochium bolleyi</name>
    <dbReference type="NCBI Taxonomy" id="196109"/>
    <lineage>
        <taxon>Eukaryota</taxon>
        <taxon>Fungi</taxon>
        <taxon>Dikarya</taxon>
        <taxon>Ascomycota</taxon>
        <taxon>Pezizomycotina</taxon>
        <taxon>Sordariomycetes</taxon>
        <taxon>Xylariomycetidae</taxon>
        <taxon>Xylariales</taxon>
        <taxon>Microdochiaceae</taxon>
        <taxon>Microdochium</taxon>
    </lineage>
</organism>
<protein>
    <submittedName>
        <fullName evidence="3">Uncharacterized protein</fullName>
    </submittedName>
</protein>
<dbReference type="STRING" id="196109.A0A136J810"/>
<reference evidence="4" key="1">
    <citation type="submission" date="2016-02" db="EMBL/GenBank/DDBJ databases">
        <title>Draft genome sequence of Microdochium bolleyi, a fungal endophyte of beachgrass.</title>
        <authorList>
            <consortium name="DOE Joint Genome Institute"/>
            <person name="David A.S."/>
            <person name="May G."/>
            <person name="Haridas S."/>
            <person name="Lim J."/>
            <person name="Wang M."/>
            <person name="Labutti K."/>
            <person name="Lipzen A."/>
            <person name="Barry K."/>
            <person name="Grigoriev I.V."/>
        </authorList>
    </citation>
    <scope>NUCLEOTIDE SEQUENCE [LARGE SCALE GENOMIC DNA]</scope>
    <source>
        <strain evidence="4">J235TASD1</strain>
    </source>
</reference>
<evidence type="ECO:0000313" key="4">
    <source>
        <dbReference type="Proteomes" id="UP000070501"/>
    </source>
</evidence>
<keyword evidence="1" id="KW-0175">Coiled coil</keyword>
<feature type="coiled-coil region" evidence="1">
    <location>
        <begin position="426"/>
        <end position="522"/>
    </location>
</feature>
<feature type="compositionally biased region" description="Polar residues" evidence="2">
    <location>
        <begin position="572"/>
        <end position="591"/>
    </location>
</feature>
<dbReference type="EMBL" id="KQ964248">
    <property type="protein sequence ID" value="KXJ93310.1"/>
    <property type="molecule type" value="Genomic_DNA"/>
</dbReference>
<dbReference type="InParanoid" id="A0A136J810"/>
<sequence>MFTRLFDICDYPPFLDTLQSMTAEEITKHVVGTNPKICFIYELLLALREAEASKNVAILVRPGQIADMLASVVQAGGHNLVIDGRWPDKVDEVQASVNVSVVSNAGDLSTLSAKPDVYIVYDHTFDHELIASQGPNSPLILVLTLVASIQHLNMRVSEKMESLERKNFLVLAIVKAMRYIEEPDFLPGIDKPHEVASEFAQHLQNSEYDDFHYEGQHIPDDVFQDLHESSQLLQTQQDPGYNGAAAVRHGLKRTINDEDELASKRLRLSQPPLTGLMNHISEPLRELLGDDPTLDISDDSKVISVSVDRLETLSDMIVQLQDQLRESRQREQSFRELSDRSKREVDGYISSITNMQTKFMEALKDRGTYEAECKKAQQEAEKLRSSLEGSRQEASVWREKHHELATKLGEANKALETGDNPELARVARLEREIGEAQEAAAKADKKASLAEKNMEYSKDAYQDASRTVMELRNENGNLAKRIDELSGRASENVVAVNRIQAANEAKTLLRQVEEQKSIVRDREIEIGRLREELRLKNGRRETRQSSVPRSPRMSAGVGIGVGGAAGLMSPSARGQSRTSGSGVTGASSRGTSPIPPPMGMFDSTGLSSSGGVGGGGGGAGGNGLPLFGQSAASGRFAHLRE</sequence>
<keyword evidence="4" id="KW-1185">Reference proteome</keyword>
<dbReference type="OrthoDB" id="3647690at2759"/>
<proteinExistence type="predicted"/>
<feature type="region of interest" description="Disordered" evidence="2">
    <location>
        <begin position="537"/>
        <end position="641"/>
    </location>
</feature>
<dbReference type="Proteomes" id="UP000070501">
    <property type="component" value="Unassembled WGS sequence"/>
</dbReference>
<evidence type="ECO:0000256" key="2">
    <source>
        <dbReference type="SAM" id="MobiDB-lite"/>
    </source>
</evidence>
<evidence type="ECO:0000256" key="1">
    <source>
        <dbReference type="SAM" id="Coils"/>
    </source>
</evidence>